<feature type="domain" description="PE" evidence="1">
    <location>
        <begin position="9"/>
        <end position="98"/>
    </location>
</feature>
<evidence type="ECO:0000259" key="1">
    <source>
        <dbReference type="Pfam" id="PF00934"/>
    </source>
</evidence>
<dbReference type="InterPro" id="IPR000084">
    <property type="entry name" value="PE-PGRS_N"/>
</dbReference>
<sequence length="103" mass="11015">MSGDGMSFVTVNPQVVDDISRYAETVADFLDDRSTEAANMTNLAPAAADKVSTVAAKYLSQQAQNFDELSAQYAQILRQYANALQTAAVAYSATEADNIENIG</sequence>
<name>A0A0I9U460_9MYCO</name>
<dbReference type="STRING" id="1202450.B586_18610"/>
<dbReference type="Proteomes" id="UP000036334">
    <property type="component" value="Unassembled WGS sequence"/>
</dbReference>
<organism evidence="2 3">
    <name type="scientific">Mycobacterium haemophilum</name>
    <dbReference type="NCBI Taxonomy" id="29311"/>
    <lineage>
        <taxon>Bacteria</taxon>
        <taxon>Bacillati</taxon>
        <taxon>Actinomycetota</taxon>
        <taxon>Actinomycetes</taxon>
        <taxon>Mycobacteriales</taxon>
        <taxon>Mycobacteriaceae</taxon>
        <taxon>Mycobacterium</taxon>
    </lineage>
</organism>
<reference evidence="2 3" key="1">
    <citation type="submission" date="2015-05" db="EMBL/GenBank/DDBJ databases">
        <title>Genome sequence of Mycobacterium haemophilum.</title>
        <authorList>
            <person name="Greninger A.L."/>
            <person name="Cunningham G."/>
            <person name="Miller S."/>
        </authorList>
    </citation>
    <scope>NUCLEOTIDE SEQUENCE [LARGE SCALE GENOMIC DNA]</scope>
    <source>
        <strain evidence="3">UC1</strain>
    </source>
</reference>
<dbReference type="InterPro" id="IPR038332">
    <property type="entry name" value="PPE_sf"/>
</dbReference>
<dbReference type="AlphaFoldDB" id="A0A0I9U460"/>
<dbReference type="EMBL" id="LDPR01000013">
    <property type="protein sequence ID" value="KLO35615.1"/>
    <property type="molecule type" value="Genomic_DNA"/>
</dbReference>
<accession>A0A0I9U460</accession>
<evidence type="ECO:0000313" key="3">
    <source>
        <dbReference type="Proteomes" id="UP000036334"/>
    </source>
</evidence>
<dbReference type="Gene3D" id="1.10.287.850">
    <property type="entry name" value="HP0062-like domain"/>
    <property type="match status" value="1"/>
</dbReference>
<dbReference type="PATRIC" id="fig|29311.18.peg.1242"/>
<dbReference type="SUPFAM" id="SSF140459">
    <property type="entry name" value="PE/PPE dimer-like"/>
    <property type="match status" value="1"/>
</dbReference>
<proteinExistence type="predicted"/>
<protein>
    <recommendedName>
        <fullName evidence="1">PE domain-containing protein</fullName>
    </recommendedName>
</protein>
<keyword evidence="3" id="KW-1185">Reference proteome</keyword>
<comment type="caution">
    <text evidence="2">The sequence shown here is derived from an EMBL/GenBank/DDBJ whole genome shotgun (WGS) entry which is preliminary data.</text>
</comment>
<dbReference type="Pfam" id="PF00934">
    <property type="entry name" value="PE"/>
    <property type="match status" value="1"/>
</dbReference>
<evidence type="ECO:0000313" key="2">
    <source>
        <dbReference type="EMBL" id="KLO35615.1"/>
    </source>
</evidence>
<gene>
    <name evidence="2" type="ORF">ABH38_14885</name>
</gene>